<evidence type="ECO:0000313" key="2">
    <source>
        <dbReference type="EMBL" id="CCA22561.1"/>
    </source>
</evidence>
<evidence type="ECO:0000259" key="1">
    <source>
        <dbReference type="PROSITE" id="PS51352"/>
    </source>
</evidence>
<organism evidence="2">
    <name type="scientific">Albugo laibachii Nc14</name>
    <dbReference type="NCBI Taxonomy" id="890382"/>
    <lineage>
        <taxon>Eukaryota</taxon>
        <taxon>Sar</taxon>
        <taxon>Stramenopiles</taxon>
        <taxon>Oomycota</taxon>
        <taxon>Peronosporomycetes</taxon>
        <taxon>Albuginales</taxon>
        <taxon>Albuginaceae</taxon>
        <taxon>Albugo</taxon>
    </lineage>
</organism>
<dbReference type="AlphaFoldDB" id="F0WMM8"/>
<reference evidence="2" key="2">
    <citation type="submission" date="2011-02" db="EMBL/GenBank/DDBJ databases">
        <authorList>
            <person name="MacLean D."/>
        </authorList>
    </citation>
    <scope>NUCLEOTIDE SEQUENCE</scope>
</reference>
<accession>F0WMM8</accession>
<name>F0WMM8_9STRA</name>
<feature type="domain" description="Thioredoxin" evidence="1">
    <location>
        <begin position="1"/>
        <end position="108"/>
    </location>
</feature>
<gene>
    <name evidence="2" type="primary">AlNc14C158G7715</name>
    <name evidence="2" type="ORF">ALNC14_087040</name>
</gene>
<dbReference type="InterPro" id="IPR050620">
    <property type="entry name" value="Thioredoxin_H-type-like"/>
</dbReference>
<proteinExistence type="predicted"/>
<dbReference type="PROSITE" id="PS51352">
    <property type="entry name" value="THIOREDOXIN_2"/>
    <property type="match status" value="1"/>
</dbReference>
<dbReference type="CDD" id="cd02947">
    <property type="entry name" value="TRX_family"/>
    <property type="match status" value="1"/>
</dbReference>
<dbReference type="EMBL" id="FR824203">
    <property type="protein sequence ID" value="CCA22561.1"/>
    <property type="molecule type" value="Genomic_DNA"/>
</dbReference>
<dbReference type="InterPro" id="IPR036249">
    <property type="entry name" value="Thioredoxin-like_sf"/>
</dbReference>
<dbReference type="PANTHER" id="PTHR10438">
    <property type="entry name" value="THIOREDOXIN"/>
    <property type="match status" value="1"/>
</dbReference>
<sequence>MTAVTTIASVKQFQDLIKRGTITVIQISLGACGGCKTIAPTFSELAASNKSNAEFFKISGDDFEDFMEELEVTGYPNFRIYHNGDLLLNYVGSKPEQVTQKINEAIGATKAEK</sequence>
<dbReference type="InterPro" id="IPR013766">
    <property type="entry name" value="Thioredoxin_domain"/>
</dbReference>
<dbReference type="PANTHER" id="PTHR10438:SF463">
    <property type="entry name" value="THIOREDOXIN"/>
    <property type="match status" value="1"/>
</dbReference>
<protein>
    <submittedName>
        <fullName evidence="2">Thioredoxin putative</fullName>
    </submittedName>
</protein>
<dbReference type="HOGENOM" id="CLU_090389_14_4_1"/>
<dbReference type="Pfam" id="PF00085">
    <property type="entry name" value="Thioredoxin"/>
    <property type="match status" value="1"/>
</dbReference>
<dbReference type="Gene3D" id="3.40.30.10">
    <property type="entry name" value="Glutaredoxin"/>
    <property type="match status" value="1"/>
</dbReference>
<reference evidence="2" key="1">
    <citation type="journal article" date="2011" name="PLoS Biol.">
        <title>Gene gain and loss during evolution of obligate parasitism in the white rust pathogen of Arabidopsis thaliana.</title>
        <authorList>
            <person name="Kemen E."/>
            <person name="Gardiner A."/>
            <person name="Schultz-Larsen T."/>
            <person name="Kemen A.C."/>
            <person name="Balmuth A.L."/>
            <person name="Robert-Seilaniantz A."/>
            <person name="Bailey K."/>
            <person name="Holub E."/>
            <person name="Studholme D.J."/>
            <person name="Maclean D."/>
            <person name="Jones J.D."/>
        </authorList>
    </citation>
    <scope>NUCLEOTIDE SEQUENCE</scope>
</reference>
<dbReference type="SUPFAM" id="SSF52833">
    <property type="entry name" value="Thioredoxin-like"/>
    <property type="match status" value="1"/>
</dbReference>